<gene>
    <name evidence="1" type="ORF">FHS29_006867</name>
</gene>
<evidence type="ECO:0000313" key="2">
    <source>
        <dbReference type="Proteomes" id="UP000547510"/>
    </source>
</evidence>
<dbReference type="AlphaFoldDB" id="A0A841CVA5"/>
<dbReference type="RefSeq" id="WP_184698275.1">
    <property type="nucleotide sequence ID" value="NZ_JACHJN010000014.1"/>
</dbReference>
<proteinExistence type="predicted"/>
<protein>
    <recommendedName>
        <fullName evidence="3">Lipoprotein</fullName>
    </recommendedName>
</protein>
<keyword evidence="2" id="KW-1185">Reference proteome</keyword>
<organism evidence="1 2">
    <name type="scientific">Saccharothrix tamanrassetensis</name>
    <dbReference type="NCBI Taxonomy" id="1051531"/>
    <lineage>
        <taxon>Bacteria</taxon>
        <taxon>Bacillati</taxon>
        <taxon>Actinomycetota</taxon>
        <taxon>Actinomycetes</taxon>
        <taxon>Pseudonocardiales</taxon>
        <taxon>Pseudonocardiaceae</taxon>
        <taxon>Saccharothrix</taxon>
    </lineage>
</organism>
<sequence>MLRRLGLLATVLAVAGCGSGTEDLARRAADEFASAVSAGDSARICSLLTERAREHVDCAAVDLPGGEVEEVVVWGDAARARTASDTLFLRELAVGWRVSGAGCHPVPDRPYSCEVGGP</sequence>
<dbReference type="EMBL" id="JACHJN010000014">
    <property type="protein sequence ID" value="MBB5960244.1"/>
    <property type="molecule type" value="Genomic_DNA"/>
</dbReference>
<dbReference type="Proteomes" id="UP000547510">
    <property type="component" value="Unassembled WGS sequence"/>
</dbReference>
<evidence type="ECO:0008006" key="3">
    <source>
        <dbReference type="Google" id="ProtNLM"/>
    </source>
</evidence>
<comment type="caution">
    <text evidence="1">The sequence shown here is derived from an EMBL/GenBank/DDBJ whole genome shotgun (WGS) entry which is preliminary data.</text>
</comment>
<dbReference type="PROSITE" id="PS51257">
    <property type="entry name" value="PROKAR_LIPOPROTEIN"/>
    <property type="match status" value="1"/>
</dbReference>
<reference evidence="1 2" key="1">
    <citation type="submission" date="2020-08" db="EMBL/GenBank/DDBJ databases">
        <title>Genomic Encyclopedia of Type Strains, Phase III (KMG-III): the genomes of soil and plant-associated and newly described type strains.</title>
        <authorList>
            <person name="Whitman W."/>
        </authorList>
    </citation>
    <scope>NUCLEOTIDE SEQUENCE [LARGE SCALE GENOMIC DNA]</scope>
    <source>
        <strain evidence="1 2">CECT 8640</strain>
    </source>
</reference>
<evidence type="ECO:0000313" key="1">
    <source>
        <dbReference type="EMBL" id="MBB5960244.1"/>
    </source>
</evidence>
<accession>A0A841CVA5</accession>
<name>A0A841CVA5_9PSEU</name>